<dbReference type="Pfam" id="PF25390">
    <property type="entry name" value="WD40_RLD"/>
    <property type="match status" value="1"/>
</dbReference>
<keyword evidence="2" id="KW-0677">Repeat</keyword>
<feature type="repeat" description="RCC1" evidence="3">
    <location>
        <begin position="401"/>
        <end position="464"/>
    </location>
</feature>
<dbReference type="InterPro" id="IPR009091">
    <property type="entry name" value="RCC1/BLIP-II"/>
</dbReference>
<dbReference type="HOGENOM" id="CLU_005210_4_2_1"/>
<dbReference type="PROSITE" id="PS00625">
    <property type="entry name" value="RCC1_1"/>
    <property type="match status" value="1"/>
</dbReference>
<evidence type="ECO:0000313" key="6">
    <source>
        <dbReference type="EMBL" id="EFY93038.1"/>
    </source>
</evidence>
<dbReference type="Gene3D" id="2.130.10.30">
    <property type="entry name" value="Regulator of chromosome condensation 1/beta-lactamase-inhibitor protein II"/>
    <property type="match status" value="2"/>
</dbReference>
<gene>
    <name evidence="6" type="ORF">MAC_00821</name>
</gene>
<reference evidence="6 7" key="1">
    <citation type="journal article" date="2011" name="PLoS Genet.">
        <title>Genome sequencing and comparative transcriptomics of the model entomopathogenic fungi Metarhizium anisopliae and M. acridum.</title>
        <authorList>
            <person name="Gao Q."/>
            <person name="Jin K."/>
            <person name="Ying S.H."/>
            <person name="Zhang Y."/>
            <person name="Xiao G."/>
            <person name="Shang Y."/>
            <person name="Duan Z."/>
            <person name="Hu X."/>
            <person name="Xie X.Q."/>
            <person name="Zhou G."/>
            <person name="Peng G."/>
            <person name="Luo Z."/>
            <person name="Huang W."/>
            <person name="Wang B."/>
            <person name="Fang W."/>
            <person name="Wang S."/>
            <person name="Zhong Y."/>
            <person name="Ma L.J."/>
            <person name="St Leger R.J."/>
            <person name="Zhao G.P."/>
            <person name="Pei Y."/>
            <person name="Feng M.G."/>
            <person name="Xia Y."/>
            <person name="Wang C."/>
        </authorList>
    </citation>
    <scope>NUCLEOTIDE SEQUENCE [LARGE SCALE GENOMIC DNA]</scope>
    <source>
        <strain evidence="6 7">CQMa 102</strain>
    </source>
</reference>
<dbReference type="GO" id="GO:0005085">
    <property type="term" value="F:guanyl-nucleotide exchange factor activity"/>
    <property type="evidence" value="ECO:0007669"/>
    <property type="project" value="TreeGrafter"/>
</dbReference>
<organism evidence="7">
    <name type="scientific">Metarhizium acridum (strain CQMa 102)</name>
    <dbReference type="NCBI Taxonomy" id="655827"/>
    <lineage>
        <taxon>Eukaryota</taxon>
        <taxon>Fungi</taxon>
        <taxon>Dikarya</taxon>
        <taxon>Ascomycota</taxon>
        <taxon>Pezizomycotina</taxon>
        <taxon>Sordariomycetes</taxon>
        <taxon>Hypocreomycetidae</taxon>
        <taxon>Hypocreales</taxon>
        <taxon>Clavicipitaceae</taxon>
        <taxon>Metarhizium</taxon>
    </lineage>
</organism>
<dbReference type="STRING" id="655827.E9DTI3"/>
<dbReference type="OMA" id="CIESHET"/>
<evidence type="ECO:0000256" key="4">
    <source>
        <dbReference type="SAM" id="MobiDB-lite"/>
    </source>
</evidence>
<dbReference type="PANTHER" id="PTHR45982:SF1">
    <property type="entry name" value="REGULATOR OF CHROMOSOME CONDENSATION"/>
    <property type="match status" value="1"/>
</dbReference>
<evidence type="ECO:0000256" key="1">
    <source>
        <dbReference type="ARBA" id="ARBA00022658"/>
    </source>
</evidence>
<feature type="repeat" description="RCC1" evidence="3">
    <location>
        <begin position="346"/>
        <end position="400"/>
    </location>
</feature>
<feature type="repeat" description="RCC1" evidence="3">
    <location>
        <begin position="465"/>
        <end position="518"/>
    </location>
</feature>
<evidence type="ECO:0000313" key="7">
    <source>
        <dbReference type="Proteomes" id="UP000002499"/>
    </source>
</evidence>
<evidence type="ECO:0000259" key="5">
    <source>
        <dbReference type="Pfam" id="PF25390"/>
    </source>
</evidence>
<feature type="repeat" description="RCC1" evidence="3">
    <location>
        <begin position="97"/>
        <end position="157"/>
    </location>
</feature>
<keyword evidence="7" id="KW-1185">Reference proteome</keyword>
<dbReference type="Proteomes" id="UP000002499">
    <property type="component" value="Unassembled WGS sequence"/>
</dbReference>
<feature type="compositionally biased region" description="Basic and acidic residues" evidence="4">
    <location>
        <begin position="55"/>
        <end position="65"/>
    </location>
</feature>
<evidence type="ECO:0000256" key="2">
    <source>
        <dbReference type="ARBA" id="ARBA00022737"/>
    </source>
</evidence>
<dbReference type="PRINTS" id="PR00633">
    <property type="entry name" value="RCCNDNSATION"/>
</dbReference>
<dbReference type="eggNOG" id="KOG1426">
    <property type="taxonomic scope" value="Eukaryota"/>
</dbReference>
<keyword evidence="1" id="KW-0344">Guanine-nucleotide releasing factor</keyword>
<dbReference type="InterPro" id="IPR051553">
    <property type="entry name" value="Ran_GTPase-activating"/>
</dbReference>
<dbReference type="AlphaFoldDB" id="E9DTI3"/>
<dbReference type="PROSITE" id="PS50012">
    <property type="entry name" value="RCC1_3"/>
    <property type="match status" value="8"/>
</dbReference>
<dbReference type="PANTHER" id="PTHR45982">
    <property type="entry name" value="REGULATOR OF CHROMOSOME CONDENSATION"/>
    <property type="match status" value="1"/>
</dbReference>
<feature type="region of interest" description="Disordered" evidence="4">
    <location>
        <begin position="8"/>
        <end position="92"/>
    </location>
</feature>
<dbReference type="InterPro" id="IPR000408">
    <property type="entry name" value="Reg_chr_condens"/>
</dbReference>
<dbReference type="OrthoDB" id="61110at2759"/>
<dbReference type="EMBL" id="GL698472">
    <property type="protein sequence ID" value="EFY93038.1"/>
    <property type="molecule type" value="Genomic_DNA"/>
</dbReference>
<feature type="repeat" description="RCC1" evidence="3">
    <location>
        <begin position="519"/>
        <end position="572"/>
    </location>
</feature>
<feature type="domain" description="RCC1-like" evidence="5">
    <location>
        <begin position="99"/>
        <end position="493"/>
    </location>
</feature>
<name>E9DTI3_METAQ</name>
<sequence length="576" mass="61811">MIAFAKSLLLSSRDAKANESTQAKKPPPSYQHVLTLPQQPQTPGKRKIGGTTNEIEDRPIKKEPGSHTSTKRRKINDITPRRTRPSKQLNNAPTQRLDITVFGSGENGELGLGNKSHNNKSPTKANRPRLNHLLNAADIGIVQVAVGSVHCAALTHDGRVLTWGVNDSRALGRNTKCEPLAQPDGGVTNLNPLESTPAPAEGLENLGSDITQVAATDNATFVLTRSGLVYGWGTFFGSDGVYGFLREKMRPKKKSKYKERFQVTPIQIGGLKDIKKLSAGGNHVLALTESGDVYAWGSGQQAELGRRLVQRHQFESLIPRMVDLPRKGIVEAFAGFNHSFAIDKDGQVWTWGLNNFGQTGLAANEENLHVGTPTVIQGLRGYKIRHMAGGFQHSLACTEDGEVLAWGRCDNSQVGIDVSALPREHVLCDSRGRPRILLQPTIIPGITATLVAAGIDNSFAITPEGKVLTWGYSENCRAGQGADTTIETPTELTGKAVSGITATLVAAGIDNSFAITPEGKVLTWGYSENCRAGQGADTTIETPTELTGKAVSGKSFTFAACRGQFSLIASPRKSSP</sequence>
<feature type="repeat" description="RCC1" evidence="3">
    <location>
        <begin position="291"/>
        <end position="345"/>
    </location>
</feature>
<accession>E9DTI3</accession>
<feature type="repeat" description="RCC1" evidence="3">
    <location>
        <begin position="227"/>
        <end position="290"/>
    </location>
</feature>
<dbReference type="InterPro" id="IPR058923">
    <property type="entry name" value="RCC1-like_dom"/>
</dbReference>
<dbReference type="InParanoid" id="E9DTI3"/>
<dbReference type="SUPFAM" id="SSF50985">
    <property type="entry name" value="RCC1/BLIP-II"/>
    <property type="match status" value="2"/>
</dbReference>
<feature type="repeat" description="RCC1" evidence="3">
    <location>
        <begin position="158"/>
        <end position="226"/>
    </location>
</feature>
<evidence type="ECO:0000256" key="3">
    <source>
        <dbReference type="PROSITE-ProRule" id="PRU00235"/>
    </source>
</evidence>
<protein>
    <submittedName>
        <fullName evidence="6">Ran exchange factor Prp20/Pim1, putative</fullName>
    </submittedName>
</protein>
<dbReference type="GO" id="GO:0005737">
    <property type="term" value="C:cytoplasm"/>
    <property type="evidence" value="ECO:0007669"/>
    <property type="project" value="TreeGrafter"/>
</dbReference>
<proteinExistence type="predicted"/>